<feature type="region of interest" description="Disordered" evidence="3">
    <location>
        <begin position="601"/>
        <end position="643"/>
    </location>
</feature>
<feature type="compositionally biased region" description="Basic and acidic residues" evidence="3">
    <location>
        <begin position="601"/>
        <end position="610"/>
    </location>
</feature>
<feature type="compositionally biased region" description="Low complexity" evidence="3">
    <location>
        <begin position="50"/>
        <end position="59"/>
    </location>
</feature>
<dbReference type="AlphaFoldDB" id="A0A9N9UMK9"/>
<evidence type="ECO:0000313" key="6">
    <source>
        <dbReference type="Proteomes" id="UP000754883"/>
    </source>
</evidence>
<dbReference type="Pfam" id="PF04082">
    <property type="entry name" value="Fungal_trans"/>
    <property type="match status" value="1"/>
</dbReference>
<gene>
    <name evidence="5" type="ORF">CBYS24578_00004108</name>
</gene>
<evidence type="ECO:0000256" key="3">
    <source>
        <dbReference type="SAM" id="MobiDB-lite"/>
    </source>
</evidence>
<dbReference type="GO" id="GO:0000981">
    <property type="term" value="F:DNA-binding transcription factor activity, RNA polymerase II-specific"/>
    <property type="evidence" value="ECO:0007669"/>
    <property type="project" value="InterPro"/>
</dbReference>
<keyword evidence="6" id="KW-1185">Reference proteome</keyword>
<dbReference type="CDD" id="cd12148">
    <property type="entry name" value="fungal_TF_MHR"/>
    <property type="match status" value="1"/>
</dbReference>
<feature type="domain" description="Zn(2)-C6 fungal-type" evidence="4">
    <location>
        <begin position="15"/>
        <end position="44"/>
    </location>
</feature>
<dbReference type="InterPro" id="IPR007219">
    <property type="entry name" value="XnlR_reg_dom"/>
</dbReference>
<dbReference type="SMART" id="SM00906">
    <property type="entry name" value="Fungal_trans"/>
    <property type="match status" value="1"/>
</dbReference>
<dbReference type="InterPro" id="IPR001138">
    <property type="entry name" value="Zn2Cys6_DnaBD"/>
</dbReference>
<dbReference type="GO" id="GO:0006351">
    <property type="term" value="P:DNA-templated transcription"/>
    <property type="evidence" value="ECO:0007669"/>
    <property type="project" value="InterPro"/>
</dbReference>
<dbReference type="Proteomes" id="UP000754883">
    <property type="component" value="Unassembled WGS sequence"/>
</dbReference>
<evidence type="ECO:0000313" key="5">
    <source>
        <dbReference type="EMBL" id="CAG9996031.1"/>
    </source>
</evidence>
<dbReference type="InterPro" id="IPR036864">
    <property type="entry name" value="Zn2-C6_fun-type_DNA-bd_sf"/>
</dbReference>
<keyword evidence="2" id="KW-0539">Nucleus</keyword>
<feature type="region of interest" description="Disordered" evidence="3">
    <location>
        <begin position="49"/>
        <end position="87"/>
    </location>
</feature>
<dbReference type="Gene3D" id="4.10.240.10">
    <property type="entry name" value="Zn(2)-C6 fungal-type DNA-binding domain"/>
    <property type="match status" value="1"/>
</dbReference>
<evidence type="ECO:0000259" key="4">
    <source>
        <dbReference type="PROSITE" id="PS50048"/>
    </source>
</evidence>
<accession>A0A9N9UMK9</accession>
<dbReference type="SMART" id="SM00066">
    <property type="entry name" value="GAL4"/>
    <property type="match status" value="1"/>
</dbReference>
<dbReference type="PROSITE" id="PS50048">
    <property type="entry name" value="ZN2_CY6_FUNGAL_2"/>
    <property type="match status" value="1"/>
</dbReference>
<reference evidence="5" key="1">
    <citation type="submission" date="2021-10" db="EMBL/GenBank/DDBJ databases">
        <authorList>
            <person name="Piombo E."/>
        </authorList>
    </citation>
    <scope>NUCLEOTIDE SEQUENCE</scope>
</reference>
<proteinExistence type="predicted"/>
<dbReference type="GO" id="GO:0008270">
    <property type="term" value="F:zinc ion binding"/>
    <property type="evidence" value="ECO:0007669"/>
    <property type="project" value="InterPro"/>
</dbReference>
<comment type="caution">
    <text evidence="5">The sequence shown here is derived from an EMBL/GenBank/DDBJ whole genome shotgun (WGS) entry which is preliminary data.</text>
</comment>
<keyword evidence="1" id="KW-0479">Metal-binding</keyword>
<evidence type="ECO:0000256" key="1">
    <source>
        <dbReference type="ARBA" id="ARBA00022723"/>
    </source>
</evidence>
<name>A0A9N9UMK9_9HYPO</name>
<dbReference type="SUPFAM" id="SSF57701">
    <property type="entry name" value="Zn2/Cys6 DNA-binding domain"/>
    <property type="match status" value="1"/>
</dbReference>
<protein>
    <recommendedName>
        <fullName evidence="4">Zn(2)-C6 fungal-type domain-containing protein</fullName>
    </recommendedName>
</protein>
<dbReference type="PANTHER" id="PTHR46910:SF13">
    <property type="entry name" value="SPECIFIC TRANSCRIPTION FACTOR, PUTATIVE (AFU_ORTHOLOGUE AFUA_4G06190)-RELATED"/>
    <property type="match status" value="1"/>
</dbReference>
<dbReference type="EMBL" id="CABFNO020001536">
    <property type="protein sequence ID" value="CAG9996031.1"/>
    <property type="molecule type" value="Genomic_DNA"/>
</dbReference>
<dbReference type="GO" id="GO:0003677">
    <property type="term" value="F:DNA binding"/>
    <property type="evidence" value="ECO:0007669"/>
    <property type="project" value="InterPro"/>
</dbReference>
<dbReference type="InterPro" id="IPR050987">
    <property type="entry name" value="AtrR-like"/>
</dbReference>
<organism evidence="5 6">
    <name type="scientific">Clonostachys byssicola</name>
    <dbReference type="NCBI Taxonomy" id="160290"/>
    <lineage>
        <taxon>Eukaryota</taxon>
        <taxon>Fungi</taxon>
        <taxon>Dikarya</taxon>
        <taxon>Ascomycota</taxon>
        <taxon>Pezizomycotina</taxon>
        <taxon>Sordariomycetes</taxon>
        <taxon>Hypocreomycetidae</taxon>
        <taxon>Hypocreales</taxon>
        <taxon>Bionectriaceae</taxon>
        <taxon>Clonostachys</taxon>
    </lineage>
</organism>
<dbReference type="Pfam" id="PF00172">
    <property type="entry name" value="Zn_clus"/>
    <property type="match status" value="1"/>
</dbReference>
<dbReference type="CDD" id="cd00067">
    <property type="entry name" value="GAL4"/>
    <property type="match status" value="1"/>
</dbReference>
<evidence type="ECO:0000256" key="2">
    <source>
        <dbReference type="ARBA" id="ARBA00023242"/>
    </source>
</evidence>
<dbReference type="PANTHER" id="PTHR46910">
    <property type="entry name" value="TRANSCRIPTION FACTOR PDR1"/>
    <property type="match status" value="1"/>
</dbReference>
<sequence>MPNIRKRRFPYTTVACANCQRRKTKCSGEKPCKSCSDGGVSCVYERSSRFRSGSSSGSRPCLITTSGRRGREKSLTQPSQPPQPSSSDYYLRLAEKRLIALSPEQSDSRQDCPIEVHTVGTASVRRLVEHRRRGSPGGVLAVFDTRTWVNILRKYNEEVGLQYPFVDLDELKRDICNLATSPSSRHERQNEEEEMAAAQGLNQFHPESPNEQICILILAIIATLAEYDATKLANPIVEDVFKDVAIKTQLKSVNESDLSLLILISIYFFLSDREILAWRGIGNVLRLIQELNSTNRESSSGFSLSSSQPNQVNEKLFWSAYTLDRRWSFGTNLPFAIQDSDIHSVPRFDDGSLSSVYMRQMILFCGIASEVRNWLAPNHGHGAAKSPLLTGDSTCDFLNFRVIQWQQNLPECIRFMGIQETFDAKRENRGEYKLRLTVYLRANLMRTVIYRKWASRTDLSSHTTTANTMREIAQDTVRVLVKLARETDIYRSQQRTFNHFLETALSSLLLTLCSAESIGSRNRSSGSFHNPTRRSCLHDIRSAMELVAQLSVSSPITLRLQEKLKGIRGVLEEIEARDYASPSDSATIQNRWDLSEADDLEHSATQEGDLHPPALSSPESSQAARLPNGRTPQIVRTPQPPSLESLFTGVGDYDSMSNPAIRPVSLRGTTEDEQGGDQIEPRVGWLPSDMYTPQVVDCAIDDFYLQRYPELGDMLKDYESFTF</sequence>
<dbReference type="OrthoDB" id="39175at2759"/>